<evidence type="ECO:0000256" key="5">
    <source>
        <dbReference type="ARBA" id="ARBA00023136"/>
    </source>
</evidence>
<dbReference type="GO" id="GO:0015093">
    <property type="term" value="F:ferrous iron transmembrane transporter activity"/>
    <property type="evidence" value="ECO:0007669"/>
    <property type="project" value="TreeGrafter"/>
</dbReference>
<evidence type="ECO:0000256" key="2">
    <source>
        <dbReference type="ARBA" id="ARBA00008333"/>
    </source>
</evidence>
<dbReference type="NCBIfam" id="NF041756">
    <property type="entry name" value="EfeU"/>
    <property type="match status" value="1"/>
</dbReference>
<evidence type="ECO:0000313" key="8">
    <source>
        <dbReference type="Proteomes" id="UP000585363"/>
    </source>
</evidence>
<dbReference type="PANTHER" id="PTHR31632:SF2">
    <property type="entry name" value="PLASMA MEMBRANE IRON PERMEASE"/>
    <property type="match status" value="1"/>
</dbReference>
<evidence type="ECO:0000256" key="6">
    <source>
        <dbReference type="SAM" id="Phobius"/>
    </source>
</evidence>
<evidence type="ECO:0000256" key="1">
    <source>
        <dbReference type="ARBA" id="ARBA00004141"/>
    </source>
</evidence>
<feature type="transmembrane region" description="Helical" evidence="6">
    <location>
        <begin position="183"/>
        <end position="203"/>
    </location>
</feature>
<feature type="transmembrane region" description="Helical" evidence="6">
    <location>
        <begin position="148"/>
        <end position="171"/>
    </location>
</feature>
<evidence type="ECO:0000313" key="7">
    <source>
        <dbReference type="EMBL" id="NMP28113.1"/>
    </source>
</evidence>
<reference evidence="7 8" key="1">
    <citation type="submission" date="2020-01" db="EMBL/GenBank/DDBJ databases">
        <authorList>
            <person name="Lee S.D."/>
        </authorList>
    </citation>
    <scope>NUCLEOTIDE SEQUENCE [LARGE SCALE GENOMIC DNA]</scope>
    <source>
        <strain evidence="7 8">SAP-1</strain>
    </source>
</reference>
<organism evidence="7 8">
    <name type="scientific">Rouxiella aceris</name>
    <dbReference type="NCBI Taxonomy" id="2703884"/>
    <lineage>
        <taxon>Bacteria</taxon>
        <taxon>Pseudomonadati</taxon>
        <taxon>Pseudomonadota</taxon>
        <taxon>Gammaproteobacteria</taxon>
        <taxon>Enterobacterales</taxon>
        <taxon>Yersiniaceae</taxon>
        <taxon>Rouxiella</taxon>
    </lineage>
</organism>
<sequence>MFVPFLIMFREGLEAALIVSLIASYLKRTQRGHWLGTVWIGVFAAAGLCLALGIAINETSGEFPQKQQELFEALVAVVAVCILTYMVFWMRKVSRSIKVHLEGAIDNALNSGRGQGWALVAMVFFAVAREGLESVFFLLAAFQQDVGIQAPIGAILGLVAAIILGFLLYFGGVKLQLAKFFKWTSLFILFVAAGLAAGAVRAFHEAGLWNGLQGIAFDLSNVLSNHSLLGTLLEGMFGYQETPSVSEVCVYFLYLIPALFFFFMPAKPQGRVPTVVGQKTPR</sequence>
<dbReference type="GO" id="GO:0033573">
    <property type="term" value="C:high-affinity iron permease complex"/>
    <property type="evidence" value="ECO:0007669"/>
    <property type="project" value="InterPro"/>
</dbReference>
<name>A0A848MLF1_9GAMM</name>
<dbReference type="PANTHER" id="PTHR31632">
    <property type="entry name" value="IRON TRANSPORTER FTH1"/>
    <property type="match status" value="1"/>
</dbReference>
<dbReference type="Pfam" id="PF03239">
    <property type="entry name" value="FTR1"/>
    <property type="match status" value="1"/>
</dbReference>
<feature type="transmembrane region" description="Helical" evidence="6">
    <location>
        <begin position="117"/>
        <end position="142"/>
    </location>
</feature>
<dbReference type="EMBL" id="JAADJU010000007">
    <property type="protein sequence ID" value="NMP28113.1"/>
    <property type="molecule type" value="Genomic_DNA"/>
</dbReference>
<accession>A0A848MLF1</accession>
<comment type="similarity">
    <text evidence="2">Belongs to the oxidase-dependent Fe transporter (OFeT) (TC 9.A.10.1) family.</text>
</comment>
<feature type="transmembrane region" description="Helical" evidence="6">
    <location>
        <begin position="245"/>
        <end position="264"/>
    </location>
</feature>
<evidence type="ECO:0000256" key="3">
    <source>
        <dbReference type="ARBA" id="ARBA00022692"/>
    </source>
</evidence>
<comment type="caution">
    <text evidence="7">The sequence shown here is derived from an EMBL/GenBank/DDBJ whole genome shotgun (WGS) entry which is preliminary data.</text>
</comment>
<keyword evidence="8" id="KW-1185">Reference proteome</keyword>
<evidence type="ECO:0000256" key="4">
    <source>
        <dbReference type="ARBA" id="ARBA00022989"/>
    </source>
</evidence>
<feature type="transmembrane region" description="Helical" evidence="6">
    <location>
        <begin position="38"/>
        <end position="57"/>
    </location>
</feature>
<dbReference type="InterPro" id="IPR004923">
    <property type="entry name" value="FTR1/Fip1/EfeU"/>
</dbReference>
<feature type="transmembrane region" description="Helical" evidence="6">
    <location>
        <begin position="69"/>
        <end position="88"/>
    </location>
</feature>
<comment type="subcellular location">
    <subcellularLocation>
        <location evidence="1">Membrane</location>
        <topology evidence="1">Multi-pass membrane protein</topology>
    </subcellularLocation>
</comment>
<gene>
    <name evidence="7" type="ORF">GW590_14720</name>
</gene>
<keyword evidence="3 6" id="KW-0812">Transmembrane</keyword>
<protein>
    <submittedName>
        <fullName evidence="7">Iron permease</fullName>
    </submittedName>
</protein>
<dbReference type="RefSeq" id="WP_169403808.1">
    <property type="nucleotide sequence ID" value="NZ_JAADJU010000007.1"/>
</dbReference>
<keyword evidence="4 6" id="KW-1133">Transmembrane helix</keyword>
<feature type="transmembrane region" description="Helical" evidence="6">
    <location>
        <begin position="6"/>
        <end position="26"/>
    </location>
</feature>
<reference evidence="7 8" key="2">
    <citation type="submission" date="2020-06" db="EMBL/GenBank/DDBJ databases">
        <title>Polyphasic characterization of a Rahnella strain isolated from tree sap.</title>
        <authorList>
            <person name="Kim I.S."/>
        </authorList>
    </citation>
    <scope>NUCLEOTIDE SEQUENCE [LARGE SCALE GENOMIC DNA]</scope>
    <source>
        <strain evidence="7 8">SAP-1</strain>
    </source>
</reference>
<dbReference type="Proteomes" id="UP000585363">
    <property type="component" value="Unassembled WGS sequence"/>
</dbReference>
<keyword evidence="5 6" id="KW-0472">Membrane</keyword>
<proteinExistence type="inferred from homology"/>
<dbReference type="AlphaFoldDB" id="A0A848MLF1"/>